<dbReference type="PROSITE" id="PS01196">
    <property type="entry name" value="PEPT_TRNA_HYDROL_2"/>
    <property type="match status" value="1"/>
</dbReference>
<feature type="site" description="Stabilizes the basic form of H active site to accept a proton" evidence="7">
    <location>
        <position position="91"/>
    </location>
</feature>
<protein>
    <recommendedName>
        <fullName evidence="6 7">Peptidyl-tRNA hydrolase</fullName>
        <shortName evidence="7">Pth</shortName>
        <ecNumber evidence="1 7">3.1.1.29</ecNumber>
    </recommendedName>
</protein>
<feature type="binding site" evidence="7">
    <location>
        <position position="15"/>
    </location>
    <ligand>
        <name>tRNA</name>
        <dbReference type="ChEBI" id="CHEBI:17843"/>
    </ligand>
</feature>
<evidence type="ECO:0000256" key="5">
    <source>
        <dbReference type="ARBA" id="ARBA00038063"/>
    </source>
</evidence>
<evidence type="ECO:0000256" key="1">
    <source>
        <dbReference type="ARBA" id="ARBA00013260"/>
    </source>
</evidence>
<dbReference type="PANTHER" id="PTHR17224">
    <property type="entry name" value="PEPTIDYL-TRNA HYDROLASE"/>
    <property type="match status" value="1"/>
</dbReference>
<dbReference type="Pfam" id="PF01195">
    <property type="entry name" value="Pept_tRNA_hydro"/>
    <property type="match status" value="1"/>
</dbReference>
<feature type="binding site" evidence="7">
    <location>
        <position position="112"/>
    </location>
    <ligand>
        <name>tRNA</name>
        <dbReference type="ChEBI" id="CHEBI:17843"/>
    </ligand>
</feature>
<organism evidence="10 11">
    <name type="scientific">Cryomorpha ignava</name>
    <dbReference type="NCBI Taxonomy" id="101383"/>
    <lineage>
        <taxon>Bacteria</taxon>
        <taxon>Pseudomonadati</taxon>
        <taxon>Bacteroidota</taxon>
        <taxon>Flavobacteriia</taxon>
        <taxon>Flavobacteriales</taxon>
        <taxon>Cryomorphaceae</taxon>
        <taxon>Cryomorpha</taxon>
    </lineage>
</organism>
<dbReference type="AlphaFoldDB" id="A0A7K3WK52"/>
<keyword evidence="7" id="KW-0963">Cytoplasm</keyword>
<dbReference type="PANTHER" id="PTHR17224:SF1">
    <property type="entry name" value="PEPTIDYL-TRNA HYDROLASE"/>
    <property type="match status" value="1"/>
</dbReference>
<feature type="binding site" evidence="7">
    <location>
        <position position="64"/>
    </location>
    <ligand>
        <name>tRNA</name>
        <dbReference type="ChEBI" id="CHEBI:17843"/>
    </ligand>
</feature>
<evidence type="ECO:0000256" key="2">
    <source>
        <dbReference type="ARBA" id="ARBA00022555"/>
    </source>
</evidence>
<comment type="subcellular location">
    <subcellularLocation>
        <location evidence="7">Cytoplasm</location>
    </subcellularLocation>
</comment>
<comment type="caution">
    <text evidence="10">The sequence shown here is derived from an EMBL/GenBank/DDBJ whole genome shotgun (WGS) entry which is preliminary data.</text>
</comment>
<evidence type="ECO:0000256" key="8">
    <source>
        <dbReference type="RuleBase" id="RU000673"/>
    </source>
</evidence>
<evidence type="ECO:0000313" key="10">
    <source>
        <dbReference type="EMBL" id="NEN22027.1"/>
    </source>
</evidence>
<keyword evidence="4 7" id="KW-0694">RNA-binding</keyword>
<reference evidence="10 11" key="1">
    <citation type="submission" date="2020-02" db="EMBL/GenBank/DDBJ databases">
        <title>Out from the shadows clarifying the taxonomy of the family Cryomorphaceae and related taxa by utilizing the GTDB taxonomic framework.</title>
        <authorList>
            <person name="Bowman J.P."/>
        </authorList>
    </citation>
    <scope>NUCLEOTIDE SEQUENCE [LARGE SCALE GENOMIC DNA]</scope>
    <source>
        <strain evidence="10 11">QSSC 1-22</strain>
    </source>
</reference>
<dbReference type="NCBIfam" id="TIGR00447">
    <property type="entry name" value="pth"/>
    <property type="match status" value="1"/>
</dbReference>
<evidence type="ECO:0000256" key="9">
    <source>
        <dbReference type="RuleBase" id="RU004320"/>
    </source>
</evidence>
<comment type="similarity">
    <text evidence="5 7 9">Belongs to the PTH family.</text>
</comment>
<dbReference type="HAMAP" id="MF_00083">
    <property type="entry name" value="Pept_tRNA_hydro_bact"/>
    <property type="match status" value="1"/>
</dbReference>
<dbReference type="InterPro" id="IPR036416">
    <property type="entry name" value="Pept_tRNA_hydro_sf"/>
</dbReference>
<dbReference type="RefSeq" id="WP_163282745.1">
    <property type="nucleotide sequence ID" value="NZ_JAAGVY010000001.1"/>
</dbReference>
<dbReference type="GO" id="GO:0006515">
    <property type="term" value="P:protein quality control for misfolded or incompletely synthesized proteins"/>
    <property type="evidence" value="ECO:0007669"/>
    <property type="project" value="UniProtKB-UniRule"/>
</dbReference>
<dbReference type="InterPro" id="IPR018171">
    <property type="entry name" value="Pept_tRNA_hydro_CS"/>
</dbReference>
<gene>
    <name evidence="7" type="primary">pth</name>
    <name evidence="10" type="ORF">G3O08_00725</name>
</gene>
<evidence type="ECO:0000256" key="7">
    <source>
        <dbReference type="HAMAP-Rule" id="MF_00083"/>
    </source>
</evidence>
<dbReference type="SUPFAM" id="SSF53178">
    <property type="entry name" value="Peptidyl-tRNA hydrolase-like"/>
    <property type="match status" value="1"/>
</dbReference>
<dbReference type="InterPro" id="IPR001328">
    <property type="entry name" value="Pept_tRNA_hydro"/>
</dbReference>
<comment type="subunit">
    <text evidence="7">Monomer.</text>
</comment>
<dbReference type="EC" id="3.1.1.29" evidence="1 7"/>
<accession>A0A7K3WK52</accession>
<feature type="active site" description="Proton acceptor" evidence="7">
    <location>
        <position position="20"/>
    </location>
</feature>
<evidence type="ECO:0000256" key="6">
    <source>
        <dbReference type="ARBA" id="ARBA00050038"/>
    </source>
</evidence>
<dbReference type="Proteomes" id="UP000486602">
    <property type="component" value="Unassembled WGS sequence"/>
</dbReference>
<dbReference type="GO" id="GO:0004045">
    <property type="term" value="F:peptidyl-tRNA hydrolase activity"/>
    <property type="evidence" value="ECO:0007669"/>
    <property type="project" value="UniProtKB-UniRule"/>
</dbReference>
<dbReference type="FunFam" id="3.40.50.1470:FF:000001">
    <property type="entry name" value="Peptidyl-tRNA hydrolase"/>
    <property type="match status" value="1"/>
</dbReference>
<comment type="function">
    <text evidence="7">Hydrolyzes ribosome-free peptidyl-tRNAs (with 1 or more amino acids incorporated), which drop off the ribosome during protein synthesis, or as a result of ribosome stalling.</text>
</comment>
<dbReference type="GO" id="GO:0000049">
    <property type="term" value="F:tRNA binding"/>
    <property type="evidence" value="ECO:0007669"/>
    <property type="project" value="UniProtKB-UniRule"/>
</dbReference>
<feature type="binding site" evidence="7">
    <location>
        <position position="66"/>
    </location>
    <ligand>
        <name>tRNA</name>
        <dbReference type="ChEBI" id="CHEBI:17843"/>
    </ligand>
</feature>
<dbReference type="GO" id="GO:0072344">
    <property type="term" value="P:rescue of stalled ribosome"/>
    <property type="evidence" value="ECO:0007669"/>
    <property type="project" value="UniProtKB-UniRule"/>
</dbReference>
<dbReference type="CDD" id="cd00462">
    <property type="entry name" value="PTH"/>
    <property type="match status" value="1"/>
</dbReference>
<proteinExistence type="inferred from homology"/>
<sequence length="187" mass="20859">MKYLIAGLGNVGSEYAETRHNIGFKVMDALSRASDILPKTERYGDVAHIKVRGRTLVLLKPSTYMNLSGKAVNYWLQQEKIPMERLLVVTDDLALPFGKQRLRMKGSDGGHNGLKSITHILGRTDYARLRIGVGADFEKGRQVDYVLGEWNNEELLSLNERITIAADTVKSFASIGGSQTMTQFNNK</sequence>
<dbReference type="EMBL" id="JAAGVY010000001">
    <property type="protein sequence ID" value="NEN22027.1"/>
    <property type="molecule type" value="Genomic_DNA"/>
</dbReference>
<dbReference type="Gene3D" id="3.40.50.1470">
    <property type="entry name" value="Peptidyl-tRNA hydrolase"/>
    <property type="match status" value="1"/>
</dbReference>
<evidence type="ECO:0000313" key="11">
    <source>
        <dbReference type="Proteomes" id="UP000486602"/>
    </source>
</evidence>
<dbReference type="PROSITE" id="PS01195">
    <property type="entry name" value="PEPT_TRNA_HYDROL_1"/>
    <property type="match status" value="1"/>
</dbReference>
<evidence type="ECO:0000256" key="4">
    <source>
        <dbReference type="ARBA" id="ARBA00022884"/>
    </source>
</evidence>
<name>A0A7K3WK52_9FLAO</name>
<feature type="site" description="Discriminates between blocked and unblocked aminoacyl-tRNA" evidence="7">
    <location>
        <position position="10"/>
    </location>
</feature>
<keyword evidence="11" id="KW-1185">Reference proteome</keyword>
<comment type="catalytic activity">
    <reaction evidence="7 8">
        <text>an N-acyl-L-alpha-aminoacyl-tRNA + H2O = an N-acyl-L-amino acid + a tRNA + H(+)</text>
        <dbReference type="Rhea" id="RHEA:54448"/>
        <dbReference type="Rhea" id="RHEA-COMP:10123"/>
        <dbReference type="Rhea" id="RHEA-COMP:13883"/>
        <dbReference type="ChEBI" id="CHEBI:15377"/>
        <dbReference type="ChEBI" id="CHEBI:15378"/>
        <dbReference type="ChEBI" id="CHEBI:59874"/>
        <dbReference type="ChEBI" id="CHEBI:78442"/>
        <dbReference type="ChEBI" id="CHEBI:138191"/>
        <dbReference type="EC" id="3.1.1.29"/>
    </reaction>
</comment>
<keyword evidence="3 7" id="KW-0378">Hydrolase</keyword>
<comment type="function">
    <text evidence="7">Catalyzes the release of premature peptidyl moieties from peptidyl-tRNA molecules trapped in stalled 50S ribosomal subunits, and thus maintains levels of free tRNAs and 50S ribosomes.</text>
</comment>
<keyword evidence="2 7" id="KW-0820">tRNA-binding</keyword>
<dbReference type="GO" id="GO:0005737">
    <property type="term" value="C:cytoplasm"/>
    <property type="evidence" value="ECO:0007669"/>
    <property type="project" value="UniProtKB-SubCell"/>
</dbReference>
<evidence type="ECO:0000256" key="3">
    <source>
        <dbReference type="ARBA" id="ARBA00022801"/>
    </source>
</evidence>